<comment type="caution">
    <text evidence="2">The sequence shown here is derived from an EMBL/GenBank/DDBJ whole genome shotgun (WGS) entry which is preliminary data.</text>
</comment>
<keyword evidence="3" id="KW-1185">Reference proteome</keyword>
<organism evidence="2 3">
    <name type="scientific">Tribonema minus</name>
    <dbReference type="NCBI Taxonomy" id="303371"/>
    <lineage>
        <taxon>Eukaryota</taxon>
        <taxon>Sar</taxon>
        <taxon>Stramenopiles</taxon>
        <taxon>Ochrophyta</taxon>
        <taxon>PX clade</taxon>
        <taxon>Xanthophyceae</taxon>
        <taxon>Tribonematales</taxon>
        <taxon>Tribonemataceae</taxon>
        <taxon>Tribonema</taxon>
    </lineage>
</organism>
<evidence type="ECO:0000256" key="1">
    <source>
        <dbReference type="SAM" id="MobiDB-lite"/>
    </source>
</evidence>
<protein>
    <submittedName>
        <fullName evidence="2">Uncharacterized protein</fullName>
    </submittedName>
</protein>
<dbReference type="EMBL" id="JAFCMP010000334">
    <property type="protein sequence ID" value="KAG5181411.1"/>
    <property type="molecule type" value="Genomic_DNA"/>
</dbReference>
<evidence type="ECO:0000313" key="2">
    <source>
        <dbReference type="EMBL" id="KAG5181411.1"/>
    </source>
</evidence>
<feature type="region of interest" description="Disordered" evidence="1">
    <location>
        <begin position="72"/>
        <end position="99"/>
    </location>
</feature>
<proteinExistence type="predicted"/>
<accession>A0A835YTQ7</accession>
<name>A0A835YTQ7_9STRA</name>
<feature type="compositionally biased region" description="Basic residues" evidence="1">
    <location>
        <begin position="86"/>
        <end position="99"/>
    </location>
</feature>
<sequence length="147" mass="16340">MPRIIGLATLAQSTEGGGDEFGHRNRVCRNEDCALAQVAEGGGAVINRDTNARAHLGMHGVYATCGVDDIIPGYPPDQEQGEDTPKRRKATRRTTRRRMARRVVTATRAVMGGRVLSMSERAVVTRRGSTRRGIIMIMMPYWHEEQY</sequence>
<dbReference type="AlphaFoldDB" id="A0A835YTQ7"/>
<gene>
    <name evidence="2" type="ORF">JKP88DRAFT_241662</name>
</gene>
<reference evidence="2" key="1">
    <citation type="submission" date="2021-02" db="EMBL/GenBank/DDBJ databases">
        <title>First Annotated Genome of the Yellow-green Alga Tribonema minus.</title>
        <authorList>
            <person name="Mahan K.M."/>
        </authorList>
    </citation>
    <scope>NUCLEOTIDE SEQUENCE</scope>
    <source>
        <strain evidence="2">UTEX B ZZ1240</strain>
    </source>
</reference>
<evidence type="ECO:0000313" key="3">
    <source>
        <dbReference type="Proteomes" id="UP000664859"/>
    </source>
</evidence>
<dbReference type="Proteomes" id="UP000664859">
    <property type="component" value="Unassembled WGS sequence"/>
</dbReference>